<sequence length="129" mass="13576" precursor="true">MKLLLRTALTAALFAGTLAGGYAVGTDEVVAQSRHAASGAASYYGKRFHGRTTANGERFNMNSMTAAHRTLPFGTKVKVTNRNNGKSVVVRINDRGPFHGNRIIDLSQGAASQIGMISSGVANVSLNVL</sequence>
<dbReference type="InterPro" id="IPR012997">
    <property type="entry name" value="RplA"/>
</dbReference>
<dbReference type="GO" id="GO:0000270">
    <property type="term" value="P:peptidoglycan metabolic process"/>
    <property type="evidence" value="ECO:0007669"/>
    <property type="project" value="UniProtKB-UniRule"/>
</dbReference>
<dbReference type="RefSeq" id="WP_163044267.1">
    <property type="nucleotide sequence ID" value="NZ_JAAAMJ010000008.1"/>
</dbReference>
<dbReference type="EC" id="4.2.2.-" evidence="3"/>
<gene>
    <name evidence="3" type="primary">rlpA</name>
    <name evidence="6" type="ORF">GTW51_12515</name>
</gene>
<evidence type="ECO:0000256" key="1">
    <source>
        <dbReference type="ARBA" id="ARBA00023239"/>
    </source>
</evidence>
<organism evidence="6 7">
    <name type="scientific">Aurantimonas aggregata</name>
    <dbReference type="NCBI Taxonomy" id="2047720"/>
    <lineage>
        <taxon>Bacteria</taxon>
        <taxon>Pseudomonadati</taxon>
        <taxon>Pseudomonadota</taxon>
        <taxon>Alphaproteobacteria</taxon>
        <taxon>Hyphomicrobiales</taxon>
        <taxon>Aurantimonadaceae</taxon>
        <taxon>Aurantimonas</taxon>
    </lineage>
</organism>
<reference evidence="6 7" key="1">
    <citation type="submission" date="2020-01" db="EMBL/GenBank/DDBJ databases">
        <title>Genomes of bacteria type strains.</title>
        <authorList>
            <person name="Chen J."/>
            <person name="Zhu S."/>
            <person name="Chen J."/>
        </authorList>
    </citation>
    <scope>NUCLEOTIDE SEQUENCE [LARGE SCALE GENOMIC DNA]</scope>
    <source>
        <strain evidence="6 7">KCTC 52919</strain>
    </source>
</reference>
<keyword evidence="3" id="KW-0732">Signal</keyword>
<dbReference type="GO" id="GO:0071555">
    <property type="term" value="P:cell wall organization"/>
    <property type="evidence" value="ECO:0007669"/>
    <property type="project" value="UniProtKB-KW"/>
</dbReference>
<dbReference type="SUPFAM" id="SSF50685">
    <property type="entry name" value="Barwin-like endoglucanases"/>
    <property type="match status" value="1"/>
</dbReference>
<dbReference type="EMBL" id="JAAAMJ010000008">
    <property type="protein sequence ID" value="NDV87523.1"/>
    <property type="molecule type" value="Genomic_DNA"/>
</dbReference>
<dbReference type="CDD" id="cd22268">
    <property type="entry name" value="DPBB_RlpA-like"/>
    <property type="match status" value="1"/>
</dbReference>
<dbReference type="GO" id="GO:0008932">
    <property type="term" value="F:lytic endotransglycosylase activity"/>
    <property type="evidence" value="ECO:0007669"/>
    <property type="project" value="UniProtKB-UniRule"/>
</dbReference>
<feature type="chain" id="PRO_5027195365" description="Endolytic peptidoglycan transglycosylase RlpA" evidence="3">
    <location>
        <begin position="20"/>
        <end position="129"/>
    </location>
</feature>
<evidence type="ECO:0000256" key="3">
    <source>
        <dbReference type="HAMAP-Rule" id="MF_02071"/>
    </source>
</evidence>
<keyword evidence="1 3" id="KW-0456">Lyase</keyword>
<dbReference type="InterPro" id="IPR009009">
    <property type="entry name" value="RlpA-like_DPBB"/>
</dbReference>
<dbReference type="PANTHER" id="PTHR34183:SF8">
    <property type="entry name" value="ENDOLYTIC PEPTIDOGLYCAN TRANSGLYCOSYLASE RLPA-RELATED"/>
    <property type="match status" value="1"/>
</dbReference>
<protein>
    <recommendedName>
        <fullName evidence="3">Endolytic peptidoglycan transglycosylase RlpA</fullName>
        <ecNumber evidence="3">4.2.2.-</ecNumber>
    </recommendedName>
</protein>
<comment type="function">
    <text evidence="3">Lytic transglycosylase with a strong preference for naked glycan strands that lack stem peptides.</text>
</comment>
<keyword evidence="7" id="KW-1185">Reference proteome</keyword>
<name>A0A6L9MI42_9HYPH</name>
<feature type="domain" description="RlpA-like protein double-psi beta-barrel" evidence="5">
    <location>
        <begin position="37"/>
        <end position="125"/>
    </location>
</feature>
<evidence type="ECO:0000256" key="2">
    <source>
        <dbReference type="ARBA" id="ARBA00023316"/>
    </source>
</evidence>
<evidence type="ECO:0000256" key="4">
    <source>
        <dbReference type="RuleBase" id="RU003495"/>
    </source>
</evidence>
<dbReference type="Pfam" id="PF03330">
    <property type="entry name" value="DPBB_1"/>
    <property type="match status" value="1"/>
</dbReference>
<evidence type="ECO:0000259" key="5">
    <source>
        <dbReference type="Pfam" id="PF03330"/>
    </source>
</evidence>
<dbReference type="PANTHER" id="PTHR34183">
    <property type="entry name" value="ENDOLYTIC PEPTIDOGLYCAN TRANSGLYCOSYLASE RLPA"/>
    <property type="match status" value="1"/>
</dbReference>
<evidence type="ECO:0000313" key="7">
    <source>
        <dbReference type="Proteomes" id="UP000476332"/>
    </source>
</evidence>
<evidence type="ECO:0000313" key="6">
    <source>
        <dbReference type="EMBL" id="NDV87523.1"/>
    </source>
</evidence>
<dbReference type="HAMAP" id="MF_02071">
    <property type="entry name" value="RlpA"/>
    <property type="match status" value="1"/>
</dbReference>
<feature type="signal peptide" evidence="3">
    <location>
        <begin position="1"/>
        <end position="19"/>
    </location>
</feature>
<accession>A0A6L9MI42</accession>
<dbReference type="NCBIfam" id="TIGR00413">
    <property type="entry name" value="rlpA"/>
    <property type="match status" value="1"/>
</dbReference>
<dbReference type="Proteomes" id="UP000476332">
    <property type="component" value="Unassembled WGS sequence"/>
</dbReference>
<keyword evidence="2 3" id="KW-0961">Cell wall biogenesis/degradation</keyword>
<dbReference type="AlphaFoldDB" id="A0A6L9MI42"/>
<proteinExistence type="inferred from homology"/>
<dbReference type="Gene3D" id="2.40.40.10">
    <property type="entry name" value="RlpA-like domain"/>
    <property type="match status" value="1"/>
</dbReference>
<comment type="caution">
    <text evidence="6">The sequence shown here is derived from an EMBL/GenBank/DDBJ whole genome shotgun (WGS) entry which is preliminary data.</text>
</comment>
<comment type="similarity">
    <text evidence="3 4">Belongs to the RlpA family.</text>
</comment>
<dbReference type="InterPro" id="IPR036908">
    <property type="entry name" value="RlpA-like_sf"/>
</dbReference>
<dbReference type="InterPro" id="IPR034718">
    <property type="entry name" value="RlpA"/>
</dbReference>